<dbReference type="EMBL" id="RWJN01000011">
    <property type="protein sequence ID" value="TCD71046.1"/>
    <property type="molecule type" value="Genomic_DNA"/>
</dbReference>
<evidence type="ECO:0000256" key="2">
    <source>
        <dbReference type="SAM" id="Phobius"/>
    </source>
</evidence>
<comment type="caution">
    <text evidence="4">The sequence shown here is derived from an EMBL/GenBank/DDBJ whole genome shotgun (WGS) entry which is preliminary data.</text>
</comment>
<dbReference type="STRING" id="92696.A0A4R0RT16"/>
<keyword evidence="3" id="KW-0732">Signal</keyword>
<keyword evidence="2" id="KW-0812">Transmembrane</keyword>
<evidence type="ECO:0000313" key="4">
    <source>
        <dbReference type="EMBL" id="TCD71046.1"/>
    </source>
</evidence>
<reference evidence="4 5" key="1">
    <citation type="submission" date="2018-11" db="EMBL/GenBank/DDBJ databases">
        <title>Genome assembly of Steccherinum ochraceum LE-BIN_3174, the white-rot fungus of the Steccherinaceae family (The Residual Polyporoid clade, Polyporales, Basidiomycota).</title>
        <authorList>
            <person name="Fedorova T.V."/>
            <person name="Glazunova O.A."/>
            <person name="Landesman E.O."/>
            <person name="Moiseenko K.V."/>
            <person name="Psurtseva N.V."/>
            <person name="Savinova O.S."/>
            <person name="Shakhova N.V."/>
            <person name="Tyazhelova T.V."/>
            <person name="Vasina D.V."/>
        </authorList>
    </citation>
    <scope>NUCLEOTIDE SEQUENCE [LARGE SCALE GENOMIC DNA]</scope>
    <source>
        <strain evidence="4 5">LE-BIN_3174</strain>
    </source>
</reference>
<feature type="chain" id="PRO_5020643946" description="Transmembrane protein" evidence="3">
    <location>
        <begin position="22"/>
        <end position="340"/>
    </location>
</feature>
<evidence type="ECO:0000313" key="5">
    <source>
        <dbReference type="Proteomes" id="UP000292702"/>
    </source>
</evidence>
<dbReference type="OrthoDB" id="2754894at2759"/>
<keyword evidence="2" id="KW-1133">Transmembrane helix</keyword>
<dbReference type="AlphaFoldDB" id="A0A4R0RT16"/>
<feature type="transmembrane region" description="Helical" evidence="2">
    <location>
        <begin position="220"/>
        <end position="241"/>
    </location>
</feature>
<evidence type="ECO:0008006" key="6">
    <source>
        <dbReference type="Google" id="ProtNLM"/>
    </source>
</evidence>
<sequence>MGTAFWIFALMIPAFFDKSAILSGVRVAQSTNVTTCIPENLWMNNVKGQNPCLIAAWLWSPCLEDPTTSRVAGYPGTGWYYTLPIPQATDCTCSTVVYSIMQACSLCQGASYSSWSVWVDSCGFDVRHEGEYPRPIPNSTSIPHWAYLDVITFDTFNITLARADSMQDLPESTAISSTTATSPSSSSASAPASTNTSSSPPSTNGPAAVPSGSHVETASIVGGVVGGIGGAAILCAAAFLVRSYLRQKGRAQVAPVPALTDQDMLSTYAESSNIKSPSPALPGLNRAGVGAGYVPDDPNDPNTFPVGRQFTPTSPSYNHRLQYRPEPGSGSTVYSGVAEV</sequence>
<organism evidence="4 5">
    <name type="scientific">Steccherinum ochraceum</name>
    <dbReference type="NCBI Taxonomy" id="92696"/>
    <lineage>
        <taxon>Eukaryota</taxon>
        <taxon>Fungi</taxon>
        <taxon>Dikarya</taxon>
        <taxon>Basidiomycota</taxon>
        <taxon>Agaricomycotina</taxon>
        <taxon>Agaricomycetes</taxon>
        <taxon>Polyporales</taxon>
        <taxon>Steccherinaceae</taxon>
        <taxon>Steccherinum</taxon>
    </lineage>
</organism>
<feature type="signal peptide" evidence="3">
    <location>
        <begin position="1"/>
        <end position="21"/>
    </location>
</feature>
<evidence type="ECO:0000256" key="3">
    <source>
        <dbReference type="SAM" id="SignalP"/>
    </source>
</evidence>
<gene>
    <name evidence="4" type="ORF">EIP91_000545</name>
</gene>
<proteinExistence type="predicted"/>
<keyword evidence="2" id="KW-0472">Membrane</keyword>
<feature type="compositionally biased region" description="Low complexity" evidence="1">
    <location>
        <begin position="172"/>
        <end position="208"/>
    </location>
</feature>
<keyword evidence="5" id="KW-1185">Reference proteome</keyword>
<name>A0A4R0RT16_9APHY</name>
<protein>
    <recommendedName>
        <fullName evidence="6">Transmembrane protein</fullName>
    </recommendedName>
</protein>
<feature type="region of interest" description="Disordered" evidence="1">
    <location>
        <begin position="171"/>
        <end position="212"/>
    </location>
</feature>
<accession>A0A4R0RT16</accession>
<evidence type="ECO:0000256" key="1">
    <source>
        <dbReference type="SAM" id="MobiDB-lite"/>
    </source>
</evidence>
<dbReference type="Proteomes" id="UP000292702">
    <property type="component" value="Unassembled WGS sequence"/>
</dbReference>
<feature type="region of interest" description="Disordered" evidence="1">
    <location>
        <begin position="309"/>
        <end position="340"/>
    </location>
</feature>
<feature type="compositionally biased region" description="Polar residues" evidence="1">
    <location>
        <begin position="310"/>
        <end position="319"/>
    </location>
</feature>